<accession>A0AAN8YLZ3</accession>
<protein>
    <submittedName>
        <fullName evidence="3">Uncharacterized protein</fullName>
    </submittedName>
</protein>
<keyword evidence="2" id="KW-0732">Signal</keyword>
<dbReference type="Proteomes" id="UP001371456">
    <property type="component" value="Unassembled WGS sequence"/>
</dbReference>
<feature type="signal peptide" evidence="2">
    <location>
        <begin position="1"/>
        <end position="15"/>
    </location>
</feature>
<evidence type="ECO:0000313" key="4">
    <source>
        <dbReference type="Proteomes" id="UP001371456"/>
    </source>
</evidence>
<evidence type="ECO:0000256" key="1">
    <source>
        <dbReference type="SAM" id="MobiDB-lite"/>
    </source>
</evidence>
<evidence type="ECO:0000256" key="2">
    <source>
        <dbReference type="SAM" id="SignalP"/>
    </source>
</evidence>
<sequence length="122" mass="13468">MALTNFILTVVGVSAVFLLMRSDVKQSASIFKRNVRQIRHWLEEESASAANMSKRTSFEVLSGFIPEKDDEHDSPLMFLQGNGKGKAKGDTEEGHPQGGQAVDVNHVEILIRSCASVWHFGP</sequence>
<evidence type="ECO:0000313" key="3">
    <source>
        <dbReference type="EMBL" id="KAK6798879.1"/>
    </source>
</evidence>
<organism evidence="3 4">
    <name type="scientific">Solanum bulbocastanum</name>
    <name type="common">Wild potato</name>
    <dbReference type="NCBI Taxonomy" id="147425"/>
    <lineage>
        <taxon>Eukaryota</taxon>
        <taxon>Viridiplantae</taxon>
        <taxon>Streptophyta</taxon>
        <taxon>Embryophyta</taxon>
        <taxon>Tracheophyta</taxon>
        <taxon>Spermatophyta</taxon>
        <taxon>Magnoliopsida</taxon>
        <taxon>eudicotyledons</taxon>
        <taxon>Gunneridae</taxon>
        <taxon>Pentapetalae</taxon>
        <taxon>asterids</taxon>
        <taxon>lamiids</taxon>
        <taxon>Solanales</taxon>
        <taxon>Solanaceae</taxon>
        <taxon>Solanoideae</taxon>
        <taxon>Solaneae</taxon>
        <taxon>Solanum</taxon>
    </lineage>
</organism>
<keyword evidence="4" id="KW-1185">Reference proteome</keyword>
<name>A0AAN8YLZ3_SOLBU</name>
<dbReference type="PANTHER" id="PTHR35135">
    <property type="entry name" value="OS05G0517800 PROTEIN"/>
    <property type="match status" value="1"/>
</dbReference>
<feature type="region of interest" description="Disordered" evidence="1">
    <location>
        <begin position="67"/>
        <end position="99"/>
    </location>
</feature>
<reference evidence="3 4" key="1">
    <citation type="submission" date="2024-02" db="EMBL/GenBank/DDBJ databases">
        <title>de novo genome assembly of Solanum bulbocastanum strain 11H21.</title>
        <authorList>
            <person name="Hosaka A.J."/>
        </authorList>
    </citation>
    <scope>NUCLEOTIDE SEQUENCE [LARGE SCALE GENOMIC DNA]</scope>
    <source>
        <tissue evidence="3">Young leaves</tissue>
    </source>
</reference>
<gene>
    <name evidence="3" type="ORF">RDI58_006582</name>
</gene>
<proteinExistence type="predicted"/>
<feature type="chain" id="PRO_5043021352" evidence="2">
    <location>
        <begin position="16"/>
        <end position="122"/>
    </location>
</feature>
<dbReference type="PANTHER" id="PTHR35135:SF3">
    <property type="entry name" value="OS05G0517800 PROTEIN"/>
    <property type="match status" value="1"/>
</dbReference>
<dbReference type="AlphaFoldDB" id="A0AAN8YLZ3"/>
<comment type="caution">
    <text evidence="3">The sequence shown here is derived from an EMBL/GenBank/DDBJ whole genome shotgun (WGS) entry which is preliminary data.</text>
</comment>
<dbReference type="EMBL" id="JBANQN010000002">
    <property type="protein sequence ID" value="KAK6798879.1"/>
    <property type="molecule type" value="Genomic_DNA"/>
</dbReference>